<dbReference type="SUPFAM" id="SSF54909">
    <property type="entry name" value="Dimeric alpha+beta barrel"/>
    <property type="match status" value="1"/>
</dbReference>
<dbReference type="Proteomes" id="UP000479293">
    <property type="component" value="Unassembled WGS sequence"/>
</dbReference>
<dbReference type="InterPro" id="IPR011008">
    <property type="entry name" value="Dimeric_a/b-barrel"/>
</dbReference>
<dbReference type="Pfam" id="PF03992">
    <property type="entry name" value="ABM"/>
    <property type="match status" value="1"/>
</dbReference>
<proteinExistence type="predicted"/>
<dbReference type="Gene3D" id="3.30.70.100">
    <property type="match status" value="1"/>
</dbReference>
<evidence type="ECO:0000259" key="1">
    <source>
        <dbReference type="Pfam" id="PF03992"/>
    </source>
</evidence>
<keyword evidence="2" id="KW-0503">Monooxygenase</keyword>
<organism evidence="2 3">
    <name type="scientific">Salmonirosea aquatica</name>
    <dbReference type="NCBI Taxonomy" id="2654236"/>
    <lineage>
        <taxon>Bacteria</taxon>
        <taxon>Pseudomonadati</taxon>
        <taxon>Bacteroidota</taxon>
        <taxon>Cytophagia</taxon>
        <taxon>Cytophagales</taxon>
        <taxon>Spirosomataceae</taxon>
        <taxon>Salmonirosea</taxon>
    </lineage>
</organism>
<dbReference type="GO" id="GO:0004497">
    <property type="term" value="F:monooxygenase activity"/>
    <property type="evidence" value="ECO:0007669"/>
    <property type="project" value="UniProtKB-KW"/>
</dbReference>
<dbReference type="EMBL" id="WHLY01000002">
    <property type="protein sequence ID" value="MPR32276.1"/>
    <property type="molecule type" value="Genomic_DNA"/>
</dbReference>
<comment type="caution">
    <text evidence="2">The sequence shown here is derived from an EMBL/GenBank/DDBJ whole genome shotgun (WGS) entry which is preliminary data.</text>
</comment>
<dbReference type="PANTHER" id="PTHR37811:SF2">
    <property type="entry name" value="ABM DOMAIN-CONTAINING PROTEIN"/>
    <property type="match status" value="1"/>
</dbReference>
<dbReference type="InterPro" id="IPR007138">
    <property type="entry name" value="ABM_dom"/>
</dbReference>
<dbReference type="PANTHER" id="PTHR37811">
    <property type="entry name" value="BLL5343 PROTEIN"/>
    <property type="match status" value="1"/>
</dbReference>
<dbReference type="AlphaFoldDB" id="A0A7C9B9Z6"/>
<accession>A0A7C9B9Z6</accession>
<name>A0A7C9B9Z6_9BACT</name>
<evidence type="ECO:0000313" key="3">
    <source>
        <dbReference type="Proteomes" id="UP000479293"/>
    </source>
</evidence>
<dbReference type="InterPro" id="IPR052936">
    <property type="entry name" value="Jasmonate_Hydroxylase-like"/>
</dbReference>
<protein>
    <submittedName>
        <fullName evidence="2">Antibiotic biosynthesis monooxygenase</fullName>
    </submittedName>
</protein>
<reference evidence="2 3" key="1">
    <citation type="submission" date="2019-10" db="EMBL/GenBank/DDBJ databases">
        <title>Draft Genome Sequence of Cytophagaceae sp. SJW1-29.</title>
        <authorList>
            <person name="Choi A."/>
        </authorList>
    </citation>
    <scope>NUCLEOTIDE SEQUENCE [LARGE SCALE GENOMIC DNA]</scope>
    <source>
        <strain evidence="2 3">SJW1-29</strain>
    </source>
</reference>
<sequence length="111" mass="12824">MTIANTPAPPYYAVIFTNLRTEVDANYGATAERMEELATQQPGYLGHESVREGLGITVSYWESLEAIRNWKKNTEHLLAQQAGRDQWYSAYKTRICRVERDYEFDESTQVL</sequence>
<evidence type="ECO:0000313" key="2">
    <source>
        <dbReference type="EMBL" id="MPR32276.1"/>
    </source>
</evidence>
<keyword evidence="2" id="KW-0560">Oxidoreductase</keyword>
<keyword evidence="3" id="KW-1185">Reference proteome</keyword>
<feature type="domain" description="ABM" evidence="1">
    <location>
        <begin position="11"/>
        <end position="81"/>
    </location>
</feature>
<gene>
    <name evidence="2" type="ORF">GBK04_02665</name>
</gene>
<dbReference type="RefSeq" id="WP_152756606.1">
    <property type="nucleotide sequence ID" value="NZ_WHLY01000002.1"/>
</dbReference>